<dbReference type="Proteomes" id="UP000716291">
    <property type="component" value="Unassembled WGS sequence"/>
</dbReference>
<dbReference type="GO" id="GO:0000978">
    <property type="term" value="F:RNA polymerase II cis-regulatory region sequence-specific DNA binding"/>
    <property type="evidence" value="ECO:0007669"/>
    <property type="project" value="TreeGrafter"/>
</dbReference>
<dbReference type="PANTHER" id="PTHR37784:SF2">
    <property type="entry name" value="HIGH-OSMOLARITY-INDUCED TRANSCRIPTION PROTEIN 1"/>
    <property type="match status" value="1"/>
</dbReference>
<dbReference type="PANTHER" id="PTHR37784">
    <property type="entry name" value="PROTEIN MSN1"/>
    <property type="match status" value="1"/>
</dbReference>
<feature type="compositionally biased region" description="Pro residues" evidence="1">
    <location>
        <begin position="117"/>
        <end position="149"/>
    </location>
</feature>
<feature type="compositionally biased region" description="Polar residues" evidence="1">
    <location>
        <begin position="161"/>
        <end position="171"/>
    </location>
</feature>
<feature type="region of interest" description="Disordered" evidence="1">
    <location>
        <begin position="78"/>
        <end position="172"/>
    </location>
</feature>
<evidence type="ECO:0000256" key="1">
    <source>
        <dbReference type="SAM" id="MobiDB-lite"/>
    </source>
</evidence>
<proteinExistence type="predicted"/>
<dbReference type="EMBL" id="JAANQT010004500">
    <property type="protein sequence ID" value="KAG1298726.1"/>
    <property type="molecule type" value="Genomic_DNA"/>
</dbReference>
<dbReference type="InterPro" id="IPR052146">
    <property type="entry name" value="HOT1"/>
</dbReference>
<protein>
    <recommendedName>
        <fullName evidence="2">Transcription activator GCR1-like domain-containing protein</fullName>
    </recommendedName>
</protein>
<dbReference type="GO" id="GO:0000981">
    <property type="term" value="F:DNA-binding transcription factor activity, RNA polymerase II-specific"/>
    <property type="evidence" value="ECO:0007669"/>
    <property type="project" value="TreeGrafter"/>
</dbReference>
<name>A0A9P6WWJ8_RHIOR</name>
<evidence type="ECO:0000313" key="4">
    <source>
        <dbReference type="Proteomes" id="UP000716291"/>
    </source>
</evidence>
<feature type="compositionally biased region" description="Low complexity" evidence="1">
    <location>
        <begin position="80"/>
        <end position="108"/>
    </location>
</feature>
<dbReference type="AlphaFoldDB" id="A0A9P6WWJ8"/>
<organism evidence="3 4">
    <name type="scientific">Rhizopus oryzae</name>
    <name type="common">Mucormycosis agent</name>
    <name type="synonym">Rhizopus arrhizus var. delemar</name>
    <dbReference type="NCBI Taxonomy" id="64495"/>
    <lineage>
        <taxon>Eukaryota</taxon>
        <taxon>Fungi</taxon>
        <taxon>Fungi incertae sedis</taxon>
        <taxon>Mucoromycota</taxon>
        <taxon>Mucoromycotina</taxon>
        <taxon>Mucoromycetes</taxon>
        <taxon>Mucorales</taxon>
        <taxon>Mucorineae</taxon>
        <taxon>Rhizopodaceae</taxon>
        <taxon>Rhizopus</taxon>
    </lineage>
</organism>
<dbReference type="GO" id="GO:0060963">
    <property type="term" value="P:positive regulation of ribosomal protein gene transcription by RNA polymerase II"/>
    <property type="evidence" value="ECO:0007669"/>
    <property type="project" value="TreeGrafter"/>
</dbReference>
<keyword evidence="4" id="KW-1185">Reference proteome</keyword>
<gene>
    <name evidence="3" type="ORF">G6F64_012930</name>
</gene>
<reference evidence="3" key="1">
    <citation type="journal article" date="2020" name="Microb. Genom.">
        <title>Genetic diversity of clinical and environmental Mucorales isolates obtained from an investigation of mucormycosis cases among solid organ transplant recipients.</title>
        <authorList>
            <person name="Nguyen M.H."/>
            <person name="Kaul D."/>
            <person name="Muto C."/>
            <person name="Cheng S.J."/>
            <person name="Richter R.A."/>
            <person name="Bruno V.M."/>
            <person name="Liu G."/>
            <person name="Beyhan S."/>
            <person name="Sundermann A.J."/>
            <person name="Mounaud S."/>
            <person name="Pasculle A.W."/>
            <person name="Nierman W.C."/>
            <person name="Driscoll E."/>
            <person name="Cumbie R."/>
            <person name="Clancy C.J."/>
            <person name="Dupont C.L."/>
        </authorList>
    </citation>
    <scope>NUCLEOTIDE SEQUENCE</scope>
    <source>
        <strain evidence="3">GL11</strain>
    </source>
</reference>
<dbReference type="Pfam" id="PF12550">
    <property type="entry name" value="GCR1_C"/>
    <property type="match status" value="1"/>
</dbReference>
<dbReference type="InterPro" id="IPR022210">
    <property type="entry name" value="TF_GCR1-like"/>
</dbReference>
<comment type="caution">
    <text evidence="3">The sequence shown here is derived from an EMBL/GenBank/DDBJ whole genome shotgun (WGS) entry which is preliminary data.</text>
</comment>
<feature type="domain" description="Transcription activator GCR1-like" evidence="2">
    <location>
        <begin position="176"/>
        <end position="255"/>
    </location>
</feature>
<sequence>MSQREETVHRELQELTKAIQTGFVNLTTEIRSFKEDLIRAIENQQMEAERRMQQQLAGFFQQGAFYFHHTQRPSYLYNASPMSHSVPSSTHPPTNTPIPNNTTMSNPTVVPPDSLDAPPPTRSHVPPPHGPTVDNPPAPPSSSPDPPPTAVDTTTRPASHPNDTTARSSAPSIPVYRLSRRLRTVTDVWREYAEGIAGGPAVRDLERIHGTFWRKERKESRFFSRRNVIYSEVKRIADEKLISCEHAAQALEKRRTELSVSLDGLGKVIKSTQA</sequence>
<accession>A0A9P6WWJ8</accession>
<evidence type="ECO:0000259" key="2">
    <source>
        <dbReference type="Pfam" id="PF12550"/>
    </source>
</evidence>
<dbReference type="OrthoDB" id="2287578at2759"/>
<evidence type="ECO:0000313" key="3">
    <source>
        <dbReference type="EMBL" id="KAG1298726.1"/>
    </source>
</evidence>